<dbReference type="CDD" id="cd03244">
    <property type="entry name" value="ABCC_MRP_domain2"/>
    <property type="match status" value="1"/>
</dbReference>
<evidence type="ECO:0000256" key="12">
    <source>
        <dbReference type="ARBA" id="ARBA00023136"/>
    </source>
</evidence>
<evidence type="ECO:0000256" key="1">
    <source>
        <dbReference type="ARBA" id="ARBA00004128"/>
    </source>
</evidence>
<keyword evidence="12 16" id="KW-0472">Membrane</keyword>
<comment type="caution">
    <text evidence="19">The sequence shown here is derived from an EMBL/GenBank/DDBJ whole genome shotgun (WGS) entry which is preliminary data.</text>
</comment>
<dbReference type="OrthoDB" id="6500128at2759"/>
<evidence type="ECO:0000256" key="15">
    <source>
        <dbReference type="SAM" id="MobiDB-lite"/>
    </source>
</evidence>
<keyword evidence="8" id="KW-0677">Repeat</keyword>
<feature type="region of interest" description="Disordered" evidence="15">
    <location>
        <begin position="886"/>
        <end position="911"/>
    </location>
</feature>
<dbReference type="InterPro" id="IPR050173">
    <property type="entry name" value="ABC_transporter_C-like"/>
</dbReference>
<dbReference type="FunFam" id="1.20.1560.10:FF:000020">
    <property type="entry name" value="ABC metal ion transporter"/>
    <property type="match status" value="1"/>
</dbReference>
<dbReference type="InterPro" id="IPR011527">
    <property type="entry name" value="ABC1_TM_dom"/>
</dbReference>
<comment type="subcellular location">
    <subcellularLocation>
        <location evidence="2">Cell membrane</location>
        <topology evidence="2">Multi-pass membrane protein</topology>
    </subcellularLocation>
    <subcellularLocation>
        <location evidence="1">Vacuole membrane</location>
        <topology evidence="1">Multi-pass membrane protein</topology>
    </subcellularLocation>
</comment>
<dbReference type="GO" id="GO:0005774">
    <property type="term" value="C:vacuolar membrane"/>
    <property type="evidence" value="ECO:0007669"/>
    <property type="project" value="UniProtKB-SubCell"/>
</dbReference>
<evidence type="ECO:0000313" key="20">
    <source>
        <dbReference type="Proteomes" id="UP000708208"/>
    </source>
</evidence>
<keyword evidence="9" id="KW-0547">Nucleotide-binding</keyword>
<evidence type="ECO:0000256" key="4">
    <source>
        <dbReference type="ARBA" id="ARBA00022448"/>
    </source>
</evidence>
<feature type="transmembrane region" description="Helical" evidence="16">
    <location>
        <begin position="1102"/>
        <end position="1122"/>
    </location>
</feature>
<dbReference type="PROSITE" id="PS50929">
    <property type="entry name" value="ABC_TM1F"/>
    <property type="match status" value="2"/>
</dbReference>
<feature type="transmembrane region" description="Helical" evidence="16">
    <location>
        <begin position="126"/>
        <end position="146"/>
    </location>
</feature>
<evidence type="ECO:0000313" key="19">
    <source>
        <dbReference type="EMBL" id="CAG7728120.1"/>
    </source>
</evidence>
<dbReference type="InterPro" id="IPR003593">
    <property type="entry name" value="AAA+_ATPase"/>
</dbReference>
<dbReference type="EC" id="7.6.2.3" evidence="13"/>
<feature type="transmembrane region" description="Helical" evidence="16">
    <location>
        <begin position="1002"/>
        <end position="1027"/>
    </location>
</feature>
<dbReference type="InterPro" id="IPR003439">
    <property type="entry name" value="ABC_transporter-like_ATP-bd"/>
</dbReference>
<evidence type="ECO:0000256" key="2">
    <source>
        <dbReference type="ARBA" id="ARBA00004651"/>
    </source>
</evidence>
<dbReference type="InterPro" id="IPR005292">
    <property type="entry name" value="MRP"/>
</dbReference>
<feature type="domain" description="ABC transporter" evidence="17">
    <location>
        <begin position="1279"/>
        <end position="1444"/>
    </location>
</feature>
<keyword evidence="11 16" id="KW-1133">Transmembrane helix</keyword>
<keyword evidence="4" id="KW-0813">Transport</keyword>
<accession>A0A8J2P187</accession>
<feature type="transmembrane region" description="Helical" evidence="16">
    <location>
        <begin position="575"/>
        <end position="599"/>
    </location>
</feature>
<keyword evidence="10" id="KW-0067">ATP-binding</keyword>
<feature type="region of interest" description="Disordered" evidence="15">
    <location>
        <begin position="192"/>
        <end position="213"/>
    </location>
</feature>
<gene>
    <name evidence="19" type="ORF">AFUS01_LOCUS16925</name>
</gene>
<evidence type="ECO:0000256" key="16">
    <source>
        <dbReference type="SAM" id="Phobius"/>
    </source>
</evidence>
<evidence type="ECO:0000256" key="11">
    <source>
        <dbReference type="ARBA" id="ARBA00022989"/>
    </source>
</evidence>
<keyword evidence="5" id="KW-1003">Cell membrane</keyword>
<dbReference type="FunFam" id="1.20.1560.10:FF:000001">
    <property type="entry name" value="ATP-binding cassette subfamily C member 1"/>
    <property type="match status" value="1"/>
</dbReference>
<feature type="transmembrane region" description="Helical" evidence="16">
    <location>
        <begin position="457"/>
        <end position="475"/>
    </location>
</feature>
<dbReference type="GO" id="GO:0015431">
    <property type="term" value="F:ABC-type glutathione S-conjugate transporter activity"/>
    <property type="evidence" value="ECO:0007669"/>
    <property type="project" value="UniProtKB-EC"/>
</dbReference>
<sequence>MLLACHKKDIRNKKKCNSEVSAITIRQDDNASILRFQALGLKRYMNPRGTIPNTYLNVTKRFVTFLLIILNVFRFCYSLRKFRSPASANHVYPVDHVAPVFRASSYGLALVLQALNKEKGNANSGVLFLFWFLAAICGVFEFQTALRSLPLDPENDQALFAFIISMIAYPLVLIEFIFAFFTDPIIRESLPGEDPRERRLSQQANKPCPEETASLPSKLTFQWVWPLVVLGHKKPLEFTDLWTLNSEDQANTVVDQFNKYFKPAFEKCQQYNKKLASIQEATPEGPTDGLLSRNRNPKAKKKIASILPAMCKANWGLYTVGSILKLFQDILMFVSPQLLDLLIQHVNSDEHVWKGYFYALLMLVTTITQTILLGQYFIRMQVVGMRTRSALVSAIYQKSLVISNAARRESTTGEIVNLMSVDSQRFLDLITYVNAIWSSPLQIAIALYFLWNILGPSVLAGVAVLVLLIPFNIVTSNMREKLQVKQMENKDQRVKLMNEILSGIKVLKLYAWEPSFEKEVKEIRRKELRVLKTEAYLDSFNEFLWYSAPFVVTLVTFATYVLIDDKNILDARKAFVALALFNILRMPMSFLPWIIVLIVQAGVSLKRLNKFLNADEIDQTSVTHEDNGDDISIEIQNGTFRWDDTPTLKNINFQVPKGSLVAVVGVVGSGKSSLLAGILGEMEKLVGSVNTVGSIAYVAQQAWIQNETLRGNILFGRKYDVNKYEQILDACALHPDLAILPGGDKTEIGEKGINLSGGQKQRVSLARATYNDADVYLLDDPLSAVDSHVGKHIFDRVVGKHGLLRDKTRVIVTHGLTYLPQMDCIVVMNDGEISEVGTFQQLLDKKGAFAEFLIQYLSLEDLEGEDNEVLAELELVAELKEEARKRQRLHSRNSRNSENEADASLTKTTTVNLSQKQQLANEAKGNLTPSQKLIEVEKAEIGSVKRSVYLHYMKSIGWGIVTLSLVFHFILHGLTLSSSIWLSMWAAEPAVNGTQNIAKRNLYLSVYGGLGIGQAVAVFVATLSMAIGSLRAAKFLHNQMLRNILCSPMWFFDTTPLGRIVNRFSKDVDVADTTFPANLRTWLNCLFEVVSTFVIISYSTPWFVAVVVPIGILYLLIQRFYVSSSRQLKRLESVSRSPVFSHFSETLTGATTIRAFSVQNQFIDESLRTVDSNQMAYFPSICANRWLAIRLEGLGNCIAFFAALFAVISHPSAGFVGLSIAYALNITDTFNWLMRIASDVETNVVAIERIKEYGETPQEAAWEVPETKPPRNWPSRGTIKFSNYHSRYREGLDLVLRGINCDINSGEKVGIVGRTGAGKSSMTLGLFRIVEAAEGSIQIDGEGGENLSVGQRQLVCLARALLRKTKILILDEATAAVDLETDDLIQQTIRSEFDDCTVLTIAHRLNTIMDYNRVIVLDKGKIREYDSPYALMEDEGTIFYSMAKDAGLVKC</sequence>
<feature type="transmembrane region" description="Helical" evidence="16">
    <location>
        <begin position="956"/>
        <end position="982"/>
    </location>
</feature>
<dbReference type="PANTHER" id="PTHR24223:SF443">
    <property type="entry name" value="MULTIDRUG-RESISTANCE LIKE PROTEIN 1, ISOFORM I"/>
    <property type="match status" value="1"/>
</dbReference>
<dbReference type="GO" id="GO:0000323">
    <property type="term" value="C:lytic vacuole"/>
    <property type="evidence" value="ECO:0007669"/>
    <property type="project" value="UniProtKB-ARBA"/>
</dbReference>
<dbReference type="PANTHER" id="PTHR24223">
    <property type="entry name" value="ATP-BINDING CASSETTE SUB-FAMILY C"/>
    <property type="match status" value="1"/>
</dbReference>
<dbReference type="InterPro" id="IPR017871">
    <property type="entry name" value="ABC_transporter-like_CS"/>
</dbReference>
<evidence type="ECO:0000259" key="18">
    <source>
        <dbReference type="PROSITE" id="PS50929"/>
    </source>
</evidence>
<feature type="transmembrane region" description="Helical" evidence="16">
    <location>
        <begin position="158"/>
        <end position="181"/>
    </location>
</feature>
<dbReference type="SMART" id="SM00382">
    <property type="entry name" value="AAA"/>
    <property type="match status" value="2"/>
</dbReference>
<name>A0A8J2P187_9HEXA</name>
<feature type="domain" description="ABC transporter" evidence="17">
    <location>
        <begin position="633"/>
        <end position="855"/>
    </location>
</feature>
<proteinExistence type="inferred from homology"/>
<comment type="catalytic activity">
    <reaction evidence="14">
        <text>leukotriene C4(in) + ATP + H2O = leukotriene C4(out) + ADP + phosphate + H(+)</text>
        <dbReference type="Rhea" id="RHEA:38963"/>
        <dbReference type="ChEBI" id="CHEBI:15377"/>
        <dbReference type="ChEBI" id="CHEBI:15378"/>
        <dbReference type="ChEBI" id="CHEBI:30616"/>
        <dbReference type="ChEBI" id="CHEBI:43474"/>
        <dbReference type="ChEBI" id="CHEBI:57973"/>
        <dbReference type="ChEBI" id="CHEBI:456216"/>
    </reaction>
    <physiologicalReaction direction="left-to-right" evidence="14">
        <dbReference type="Rhea" id="RHEA:38964"/>
    </physiologicalReaction>
</comment>
<keyword evidence="20" id="KW-1185">Reference proteome</keyword>
<dbReference type="FunFam" id="3.40.50.300:FF:000293">
    <property type="entry name" value="ATP binding cassette subfamily C member 1"/>
    <property type="match status" value="1"/>
</dbReference>
<evidence type="ECO:0000256" key="6">
    <source>
        <dbReference type="ARBA" id="ARBA00022554"/>
    </source>
</evidence>
<dbReference type="GO" id="GO:0005524">
    <property type="term" value="F:ATP binding"/>
    <property type="evidence" value="ECO:0007669"/>
    <property type="project" value="UniProtKB-KW"/>
</dbReference>
<feature type="domain" description="ABC transmembrane type-1" evidence="18">
    <location>
        <begin position="320"/>
        <end position="600"/>
    </location>
</feature>
<dbReference type="NCBIfam" id="TIGR00957">
    <property type="entry name" value="MRP_assoc_pro"/>
    <property type="match status" value="1"/>
</dbReference>
<evidence type="ECO:0000256" key="13">
    <source>
        <dbReference type="ARBA" id="ARBA00024220"/>
    </source>
</evidence>
<dbReference type="CDD" id="cd03250">
    <property type="entry name" value="ABCC_MRP_domain1"/>
    <property type="match status" value="1"/>
</dbReference>
<organism evidence="19 20">
    <name type="scientific">Allacma fusca</name>
    <dbReference type="NCBI Taxonomy" id="39272"/>
    <lineage>
        <taxon>Eukaryota</taxon>
        <taxon>Metazoa</taxon>
        <taxon>Ecdysozoa</taxon>
        <taxon>Arthropoda</taxon>
        <taxon>Hexapoda</taxon>
        <taxon>Collembola</taxon>
        <taxon>Symphypleona</taxon>
        <taxon>Sminthuridae</taxon>
        <taxon>Allacma</taxon>
    </lineage>
</organism>
<evidence type="ECO:0000256" key="8">
    <source>
        <dbReference type="ARBA" id="ARBA00022737"/>
    </source>
</evidence>
<dbReference type="GO" id="GO:0005886">
    <property type="term" value="C:plasma membrane"/>
    <property type="evidence" value="ECO:0007669"/>
    <property type="project" value="UniProtKB-SubCell"/>
</dbReference>
<evidence type="ECO:0000256" key="7">
    <source>
        <dbReference type="ARBA" id="ARBA00022692"/>
    </source>
</evidence>
<dbReference type="FunFam" id="3.40.50.300:FF:003492">
    <property type="entry name" value="AGAP012735-PA"/>
    <property type="match status" value="1"/>
</dbReference>
<evidence type="ECO:0000256" key="14">
    <source>
        <dbReference type="ARBA" id="ARBA00047523"/>
    </source>
</evidence>
<dbReference type="CDD" id="cd18595">
    <property type="entry name" value="ABC_6TM_MRP1_2_3_6_D1_like"/>
    <property type="match status" value="1"/>
</dbReference>
<evidence type="ECO:0000256" key="10">
    <source>
        <dbReference type="ARBA" id="ARBA00022840"/>
    </source>
</evidence>
<evidence type="ECO:0000259" key="17">
    <source>
        <dbReference type="PROSITE" id="PS50893"/>
    </source>
</evidence>
<evidence type="ECO:0000256" key="5">
    <source>
        <dbReference type="ARBA" id="ARBA00022475"/>
    </source>
</evidence>
<comment type="similarity">
    <text evidence="3">Belongs to the ABC transporter superfamily. ABCC family. Conjugate transporter (TC 3.A.1.208) subfamily.</text>
</comment>
<dbReference type="Proteomes" id="UP000708208">
    <property type="component" value="Unassembled WGS sequence"/>
</dbReference>
<evidence type="ECO:0000256" key="3">
    <source>
        <dbReference type="ARBA" id="ARBA00009726"/>
    </source>
</evidence>
<feature type="domain" description="ABC transmembrane type-1" evidence="18">
    <location>
        <begin position="963"/>
        <end position="1242"/>
    </location>
</feature>
<feature type="transmembrane region" description="Helical" evidence="16">
    <location>
        <begin position="543"/>
        <end position="563"/>
    </location>
</feature>
<dbReference type="EMBL" id="CAJVCH010158899">
    <property type="protein sequence ID" value="CAG7728120.1"/>
    <property type="molecule type" value="Genomic_DNA"/>
</dbReference>
<reference evidence="19" key="1">
    <citation type="submission" date="2021-06" db="EMBL/GenBank/DDBJ databases">
        <authorList>
            <person name="Hodson N. C."/>
            <person name="Mongue J. A."/>
            <person name="Jaron S. K."/>
        </authorList>
    </citation>
    <scope>NUCLEOTIDE SEQUENCE</scope>
</reference>
<dbReference type="Pfam" id="PF00664">
    <property type="entry name" value="ABC_membrane"/>
    <property type="match status" value="2"/>
</dbReference>
<dbReference type="GO" id="GO:0016887">
    <property type="term" value="F:ATP hydrolysis activity"/>
    <property type="evidence" value="ECO:0007669"/>
    <property type="project" value="InterPro"/>
</dbReference>
<dbReference type="PROSITE" id="PS00211">
    <property type="entry name" value="ABC_TRANSPORTER_1"/>
    <property type="match status" value="2"/>
</dbReference>
<evidence type="ECO:0000256" key="9">
    <source>
        <dbReference type="ARBA" id="ARBA00022741"/>
    </source>
</evidence>
<dbReference type="PROSITE" id="PS50893">
    <property type="entry name" value="ABC_TRANSPORTER_2"/>
    <property type="match status" value="2"/>
</dbReference>
<protein>
    <recommendedName>
        <fullName evidence="13">ABC-type glutathione-S-conjugate transporter</fullName>
        <ecNumber evidence="13">7.6.2.3</ecNumber>
    </recommendedName>
</protein>
<keyword evidence="7 16" id="KW-0812">Transmembrane</keyword>
<feature type="transmembrane region" description="Helical" evidence="16">
    <location>
        <begin position="355"/>
        <end position="378"/>
    </location>
</feature>
<keyword evidence="6" id="KW-0926">Vacuole</keyword>
<dbReference type="CDD" id="cd18603">
    <property type="entry name" value="ABC_6TM_MRP1_2_3_6_D2_like"/>
    <property type="match status" value="1"/>
</dbReference>
<dbReference type="Pfam" id="PF00005">
    <property type="entry name" value="ABC_tran"/>
    <property type="match status" value="3"/>
</dbReference>